<dbReference type="RefSeq" id="WP_207677858.1">
    <property type="nucleotide sequence ID" value="NZ_CP061800.1"/>
</dbReference>
<name>A0A975BP61_9BACT</name>
<gene>
    <name evidence="1" type="ORF">dnm_051240</name>
</gene>
<reference evidence="1" key="1">
    <citation type="journal article" date="2021" name="Microb. Physiol.">
        <title>Proteogenomic Insights into the Physiology of Marine, Sulfate-Reducing, Filamentous Desulfonema limicola and Desulfonema magnum.</title>
        <authorList>
            <person name="Schnaars V."/>
            <person name="Wohlbrand L."/>
            <person name="Scheve S."/>
            <person name="Hinrichs C."/>
            <person name="Reinhardt R."/>
            <person name="Rabus R."/>
        </authorList>
    </citation>
    <scope>NUCLEOTIDE SEQUENCE</scope>
    <source>
        <strain evidence="1">4be13</strain>
    </source>
</reference>
<evidence type="ECO:0000313" key="1">
    <source>
        <dbReference type="EMBL" id="QTA89076.1"/>
    </source>
</evidence>
<evidence type="ECO:0000313" key="2">
    <source>
        <dbReference type="Proteomes" id="UP000663722"/>
    </source>
</evidence>
<dbReference type="EMBL" id="CP061800">
    <property type="protein sequence ID" value="QTA89076.1"/>
    <property type="molecule type" value="Genomic_DNA"/>
</dbReference>
<keyword evidence="2" id="KW-1185">Reference proteome</keyword>
<dbReference type="AlphaFoldDB" id="A0A975BP61"/>
<accession>A0A975BP61</accession>
<dbReference type="KEGG" id="dmm:dnm_051240"/>
<proteinExistence type="predicted"/>
<dbReference type="Proteomes" id="UP000663722">
    <property type="component" value="Chromosome"/>
</dbReference>
<organism evidence="1 2">
    <name type="scientific">Desulfonema magnum</name>
    <dbReference type="NCBI Taxonomy" id="45655"/>
    <lineage>
        <taxon>Bacteria</taxon>
        <taxon>Pseudomonadati</taxon>
        <taxon>Thermodesulfobacteriota</taxon>
        <taxon>Desulfobacteria</taxon>
        <taxon>Desulfobacterales</taxon>
        <taxon>Desulfococcaceae</taxon>
        <taxon>Desulfonema</taxon>
    </lineage>
</organism>
<sequence length="196" mass="22832">MYIARDKKTKTILHIDPAPLSENLEGTQVYSGFDPETMEILKSDLSYMPDYYNVDENGFVVEKTDEEKILDGDIGFGEFFQFEGTGDDTDTDTDDFDKVRFVLDNNLVKTEEQCKAIFKYLDDKFEYEVAQKYPAGLETKIIKGLVEWLYEDKPRDDKREKKYLQMKADIEALKEEYKPVRAELKKIVGNVKSELK</sequence>
<protein>
    <submittedName>
        <fullName evidence="1">Uncharacterized protein</fullName>
    </submittedName>
</protein>